<evidence type="ECO:0000313" key="3">
    <source>
        <dbReference type="Ensembl" id="ENSTGEP00000022938.1"/>
    </source>
</evidence>
<reference evidence="3" key="3">
    <citation type="submission" date="2025-09" db="UniProtKB">
        <authorList>
            <consortium name="Ensembl"/>
        </authorList>
    </citation>
    <scope>IDENTIFICATION</scope>
</reference>
<evidence type="ECO:0000256" key="1">
    <source>
        <dbReference type="SAM" id="MobiDB-lite"/>
    </source>
</evidence>
<sequence length="87" mass="9678">MSNLSASHTEPEARLVAPSKWPREELGNPVGRGSGVVLVRPNGRRGPVAFCNPILSDSITLFLQHHVTFVCVYICVSIFFAIKYIFY</sequence>
<organism evidence="3 4">
    <name type="scientific">Theropithecus gelada</name>
    <name type="common">Gelada baboon</name>
    <dbReference type="NCBI Taxonomy" id="9565"/>
    <lineage>
        <taxon>Eukaryota</taxon>
        <taxon>Metazoa</taxon>
        <taxon>Chordata</taxon>
        <taxon>Craniata</taxon>
        <taxon>Vertebrata</taxon>
        <taxon>Euteleostomi</taxon>
        <taxon>Mammalia</taxon>
        <taxon>Eutheria</taxon>
        <taxon>Euarchontoglires</taxon>
        <taxon>Primates</taxon>
        <taxon>Haplorrhini</taxon>
        <taxon>Catarrhini</taxon>
        <taxon>Cercopithecidae</taxon>
        <taxon>Cercopithecinae</taxon>
        <taxon>Theropithecus</taxon>
    </lineage>
</organism>
<proteinExistence type="predicted"/>
<evidence type="ECO:0000313" key="4">
    <source>
        <dbReference type="Proteomes" id="UP000694411"/>
    </source>
</evidence>
<reference evidence="3" key="2">
    <citation type="submission" date="2025-08" db="UniProtKB">
        <authorList>
            <consortium name="Ensembl"/>
        </authorList>
    </citation>
    <scope>IDENTIFICATION</scope>
</reference>
<keyword evidence="2" id="KW-1133">Transmembrane helix</keyword>
<feature type="transmembrane region" description="Helical" evidence="2">
    <location>
        <begin position="66"/>
        <end position="86"/>
    </location>
</feature>
<evidence type="ECO:0000256" key="2">
    <source>
        <dbReference type="SAM" id="Phobius"/>
    </source>
</evidence>
<keyword evidence="2" id="KW-0812">Transmembrane</keyword>
<protein>
    <submittedName>
        <fullName evidence="3">Uncharacterized protein</fullName>
    </submittedName>
</protein>
<accession>A0A8D2FQC3</accession>
<keyword evidence="4" id="KW-1185">Reference proteome</keyword>
<dbReference type="Ensembl" id="ENSTGET00000027380.1">
    <property type="protein sequence ID" value="ENSTGEP00000022938.1"/>
    <property type="gene ID" value="ENSTGEG00000018573.1"/>
</dbReference>
<name>A0A8D2FQC3_THEGE</name>
<keyword evidence="2" id="KW-0472">Membrane</keyword>
<dbReference type="AlphaFoldDB" id="A0A8D2FQC3"/>
<feature type="region of interest" description="Disordered" evidence="1">
    <location>
        <begin position="1"/>
        <end position="27"/>
    </location>
</feature>
<dbReference type="Proteomes" id="UP000694411">
    <property type="component" value="Chromosome 20"/>
</dbReference>
<reference evidence="3" key="1">
    <citation type="submission" date="2018-05" db="EMBL/GenBank/DDBJ databases">
        <title>Whole genome of Theropithecus gelada.</title>
        <authorList>
            <person name="Chiou K.L."/>
            <person name="Snyder-Mackler N."/>
        </authorList>
    </citation>
    <scope>NUCLEOTIDE SEQUENCE [LARGE SCALE GENOMIC DNA]</scope>
</reference>